<dbReference type="InterPro" id="IPR036291">
    <property type="entry name" value="NAD(P)-bd_dom_sf"/>
</dbReference>
<proteinExistence type="predicted"/>
<evidence type="ECO:0000313" key="1">
    <source>
        <dbReference type="EMBL" id="CAD9078315.1"/>
    </source>
</evidence>
<accession>A0A7S1KP19</accession>
<dbReference type="SUPFAM" id="SSF51735">
    <property type="entry name" value="NAD(P)-binding Rossmann-fold domains"/>
    <property type="match status" value="1"/>
</dbReference>
<dbReference type="InterPro" id="IPR052184">
    <property type="entry name" value="SDR_enzymes"/>
</dbReference>
<dbReference type="CDD" id="cd05325">
    <property type="entry name" value="carb_red_sniffer_like_SDR_c"/>
    <property type="match status" value="1"/>
</dbReference>
<gene>
    <name evidence="1" type="ORF">PCOS0759_LOCUS1547</name>
</gene>
<dbReference type="InterPro" id="IPR002347">
    <property type="entry name" value="SDR_fam"/>
</dbReference>
<dbReference type="AlphaFoldDB" id="A0A7S1KP19"/>
<dbReference type="GO" id="GO:0016616">
    <property type="term" value="F:oxidoreductase activity, acting on the CH-OH group of donors, NAD or NADP as acceptor"/>
    <property type="evidence" value="ECO:0007669"/>
    <property type="project" value="TreeGrafter"/>
</dbReference>
<dbReference type="PANTHER" id="PTHR45458">
    <property type="entry name" value="SHORT-CHAIN DEHYDROGENASE/REDUCTASE SDR"/>
    <property type="match status" value="1"/>
</dbReference>
<sequence>MHIATHHHHCAWVRHTFGQAAQVVLPRQARGNQTTHFPNGFVKSRTHSVSSSTRIIGIFYTNNNTLSLFTNTNSTTMNFLLTGANRGIGLEFSMQLLAAGHKLWATARNPDKANDLQELKKKYGDQLHIVKMDVADENSVKSAFNQIKTQNVLFDVILNNAGILERGENTVNDWDFDTFIQSVKANTFGPIYVSRTFLPLVKTPGGKIIAMSTRMSSIEDNGSGHLYSYRCSKCCLNMAFVNLSIELKDKDLEVFLLHPGNVATEMNPHGDKTVEEATKQLLHVIFHSTKDKHYGKLVSWDGSILPW</sequence>
<reference evidence="1" key="1">
    <citation type="submission" date="2021-01" db="EMBL/GenBank/DDBJ databases">
        <authorList>
            <person name="Corre E."/>
            <person name="Pelletier E."/>
            <person name="Niang G."/>
            <person name="Scheremetjew M."/>
            <person name="Finn R."/>
            <person name="Kale V."/>
            <person name="Holt S."/>
            <person name="Cochrane G."/>
            <person name="Meng A."/>
            <person name="Brown T."/>
            <person name="Cohen L."/>
        </authorList>
    </citation>
    <scope>NUCLEOTIDE SEQUENCE</scope>
    <source>
        <strain evidence="1">WS</strain>
    </source>
</reference>
<organism evidence="1">
    <name type="scientific">Percolomonas cosmopolitus</name>
    <dbReference type="NCBI Taxonomy" id="63605"/>
    <lineage>
        <taxon>Eukaryota</taxon>
        <taxon>Discoba</taxon>
        <taxon>Heterolobosea</taxon>
        <taxon>Tetramitia</taxon>
        <taxon>Eutetramitia</taxon>
        <taxon>Percolomonadidae</taxon>
        <taxon>Percolomonas</taxon>
    </lineage>
</organism>
<dbReference type="Pfam" id="PF00106">
    <property type="entry name" value="adh_short"/>
    <property type="match status" value="1"/>
</dbReference>
<dbReference type="PRINTS" id="PR00081">
    <property type="entry name" value="GDHRDH"/>
</dbReference>
<dbReference type="PANTHER" id="PTHR45458:SF1">
    <property type="entry name" value="SHORT CHAIN DEHYDROGENASE"/>
    <property type="match status" value="1"/>
</dbReference>
<protein>
    <submittedName>
        <fullName evidence="1">Uncharacterized protein</fullName>
    </submittedName>
</protein>
<dbReference type="Gene3D" id="3.40.50.720">
    <property type="entry name" value="NAD(P)-binding Rossmann-like Domain"/>
    <property type="match status" value="1"/>
</dbReference>
<name>A0A7S1KP19_9EUKA</name>
<dbReference type="EMBL" id="HBGD01001846">
    <property type="protein sequence ID" value="CAD9078315.1"/>
    <property type="molecule type" value="Transcribed_RNA"/>
</dbReference>